<sequence length="129" mass="14369">IARVLNDVFEEKKERVTAINKVKSVLVFHPHYLLSLNSSNLFVSPLPAQISYFLSNNKRGSSCLANSGCESGIVLHDRSSEISEASQDNILDEVIRGTNWEKESIIIQHFLHASIVVVNSTRSIAVLYT</sequence>
<feature type="non-terminal residue" evidence="1">
    <location>
        <position position="1"/>
    </location>
</feature>
<proteinExistence type="predicted"/>
<protein>
    <submittedName>
        <fullName evidence="1">Uncharacterized protein</fullName>
    </submittedName>
</protein>
<dbReference type="AlphaFoldDB" id="J9FDM7"/>
<evidence type="ECO:0000313" key="2">
    <source>
        <dbReference type="Proteomes" id="UP000004810"/>
    </source>
</evidence>
<name>J9FDM7_WUCBA</name>
<organism evidence="1 2">
    <name type="scientific">Wuchereria bancrofti</name>
    <dbReference type="NCBI Taxonomy" id="6293"/>
    <lineage>
        <taxon>Eukaryota</taxon>
        <taxon>Metazoa</taxon>
        <taxon>Ecdysozoa</taxon>
        <taxon>Nematoda</taxon>
        <taxon>Chromadorea</taxon>
        <taxon>Rhabditida</taxon>
        <taxon>Spirurina</taxon>
        <taxon>Spiruromorpha</taxon>
        <taxon>Filarioidea</taxon>
        <taxon>Onchocercidae</taxon>
        <taxon>Wuchereria</taxon>
    </lineage>
</organism>
<dbReference type="EMBL" id="ADBV01000317">
    <property type="protein sequence ID" value="EJW87687.1"/>
    <property type="molecule type" value="Genomic_DNA"/>
</dbReference>
<gene>
    <name evidence="1" type="ORF">WUBG_01404</name>
</gene>
<comment type="caution">
    <text evidence="1">The sequence shown here is derived from an EMBL/GenBank/DDBJ whole genome shotgun (WGS) entry which is preliminary data.</text>
</comment>
<evidence type="ECO:0000313" key="1">
    <source>
        <dbReference type="EMBL" id="EJW87687.1"/>
    </source>
</evidence>
<reference evidence="2" key="1">
    <citation type="submission" date="2012-08" db="EMBL/GenBank/DDBJ databases">
        <title>The Genome Sequence of Wuchereria bancrofti.</title>
        <authorList>
            <person name="Nutman T.B."/>
            <person name="Fink D.L."/>
            <person name="Russ C."/>
            <person name="Young S."/>
            <person name="Zeng Q."/>
            <person name="Koehrsen M."/>
            <person name="Alvarado L."/>
            <person name="Berlin A."/>
            <person name="Chapman S.B."/>
            <person name="Chen Z."/>
            <person name="Freedman E."/>
            <person name="Gellesch M."/>
            <person name="Goldberg J."/>
            <person name="Griggs A."/>
            <person name="Gujja S."/>
            <person name="Heilman E.R."/>
            <person name="Heiman D."/>
            <person name="Hepburn T."/>
            <person name="Howarth C."/>
            <person name="Jen D."/>
            <person name="Larson L."/>
            <person name="Lewis B."/>
            <person name="Mehta T."/>
            <person name="Park D."/>
            <person name="Pearson M."/>
            <person name="Roberts A."/>
            <person name="Saif S."/>
            <person name="Shea T."/>
            <person name="Shenoy N."/>
            <person name="Sisk P."/>
            <person name="Stolte C."/>
            <person name="Sykes S."/>
            <person name="Walk T."/>
            <person name="White J."/>
            <person name="Yandava C."/>
            <person name="Haas B."/>
            <person name="Henn M.R."/>
            <person name="Nusbaum C."/>
            <person name="Birren B."/>
        </authorList>
    </citation>
    <scope>NUCLEOTIDE SEQUENCE [LARGE SCALE GENOMIC DNA]</scope>
    <source>
        <strain evidence="2">NA</strain>
    </source>
</reference>
<accession>J9FDM7</accession>
<dbReference type="Proteomes" id="UP000004810">
    <property type="component" value="Unassembled WGS sequence"/>
</dbReference>